<sequence>MSQGIVKISVDVLYEFMIAVFTRTGLSKPDAKACADVLIKSDLRGIESHGVGRLRMYYERLNAGLIEPHSSLTIVRESPTTAVIDGNHSMGMVVATQSMQMAIDKAKQFGMGAVAVRNSTHFGIDGYYPLMAVEQNMIGMSFTNARPCVSPTHGTLPTLGTNPISFGAPTDEECPFLYDGATSITQRGKIEVLARAEKPVPVGWVVDSQNEPMIDADDILQEILQDQAALLPLGGSSELLGGHKGYCLSTIVEILSSALQSGAFLFQLSGFDPEGNPSRFRVGHFFMAMNIENFLSVDEFKKNIGDLLRTLRATRNAPGQTRIYTAGEKEFEMEKIVKQEGVPVNKNLRKDILFLQHELGLDEFIFHD</sequence>
<dbReference type="InterPro" id="IPR043143">
    <property type="entry name" value="Mal/L-sulf/L-lact_DH-like_NADP"/>
</dbReference>
<dbReference type="PATRIC" id="fig|167964.4.peg.695"/>
<dbReference type="GO" id="GO:0016491">
    <property type="term" value="F:oxidoreductase activity"/>
    <property type="evidence" value="ECO:0007669"/>
    <property type="project" value="UniProtKB-KW"/>
</dbReference>
<dbReference type="AlphaFoldDB" id="A0A101FXQ7"/>
<dbReference type="PANTHER" id="PTHR11091:SF0">
    <property type="entry name" value="MALATE DEHYDROGENASE"/>
    <property type="match status" value="1"/>
</dbReference>
<dbReference type="Pfam" id="PF02615">
    <property type="entry name" value="Ldh_2"/>
    <property type="match status" value="1"/>
</dbReference>
<dbReference type="InterPro" id="IPR043144">
    <property type="entry name" value="Mal/L-sulf/L-lact_DH-like_ah"/>
</dbReference>
<comment type="caution">
    <text evidence="3">The sequence shown here is derived from an EMBL/GenBank/DDBJ whole genome shotgun (WGS) entry which is preliminary data.</text>
</comment>
<evidence type="ECO:0000313" key="3">
    <source>
        <dbReference type="EMBL" id="KUK46217.1"/>
    </source>
</evidence>
<gene>
    <name evidence="3" type="ORF">XD73_0909</name>
</gene>
<evidence type="ECO:0000256" key="1">
    <source>
        <dbReference type="ARBA" id="ARBA00006056"/>
    </source>
</evidence>
<proteinExistence type="inferred from homology"/>
<comment type="similarity">
    <text evidence="1">Belongs to the LDH2/MDH2 oxidoreductase family.</text>
</comment>
<dbReference type="PANTHER" id="PTHR11091">
    <property type="entry name" value="OXIDOREDUCTASE-RELATED"/>
    <property type="match status" value="1"/>
</dbReference>
<dbReference type="Gene3D" id="1.10.1530.10">
    <property type="match status" value="1"/>
</dbReference>
<accession>A0A101FXQ7</accession>
<organism evidence="3 4">
    <name type="scientific">Anaerolinea thermophila</name>
    <dbReference type="NCBI Taxonomy" id="167964"/>
    <lineage>
        <taxon>Bacteria</taxon>
        <taxon>Bacillati</taxon>
        <taxon>Chloroflexota</taxon>
        <taxon>Anaerolineae</taxon>
        <taxon>Anaerolineales</taxon>
        <taxon>Anaerolineaceae</taxon>
        <taxon>Anaerolinea</taxon>
    </lineage>
</organism>
<dbReference type="EMBL" id="LGFU01000054">
    <property type="protein sequence ID" value="KUK46217.1"/>
    <property type="molecule type" value="Genomic_DNA"/>
</dbReference>
<name>A0A101FXQ7_9CHLR</name>
<evidence type="ECO:0000256" key="2">
    <source>
        <dbReference type="ARBA" id="ARBA00023002"/>
    </source>
</evidence>
<dbReference type="Gene3D" id="3.30.1370.60">
    <property type="entry name" value="Hypothetical oxidoreductase yiak, domain 2"/>
    <property type="match status" value="1"/>
</dbReference>
<reference evidence="3 4" key="1">
    <citation type="journal article" date="2015" name="MBio">
        <title>Genome-Resolved Metagenomic Analysis Reveals Roles for Candidate Phyla and Other Microbial Community Members in Biogeochemical Transformations in Oil Reservoirs.</title>
        <authorList>
            <person name="Hu P."/>
            <person name="Tom L."/>
            <person name="Singh A."/>
            <person name="Thomas B.C."/>
            <person name="Baker B.J."/>
            <person name="Piceno Y.M."/>
            <person name="Andersen G.L."/>
            <person name="Banfield J.F."/>
        </authorList>
    </citation>
    <scope>NUCLEOTIDE SEQUENCE [LARGE SCALE GENOMIC DNA]</scope>
    <source>
        <strain evidence="3">46_16</strain>
    </source>
</reference>
<protein>
    <submittedName>
        <fullName evidence="3">Malate dehydrogenase</fullName>
    </submittedName>
</protein>
<dbReference type="InterPro" id="IPR003767">
    <property type="entry name" value="Malate/L-lactate_DH-like"/>
</dbReference>
<keyword evidence="2" id="KW-0560">Oxidoreductase</keyword>
<dbReference type="Proteomes" id="UP000064249">
    <property type="component" value="Unassembled WGS sequence"/>
</dbReference>
<dbReference type="InterPro" id="IPR036111">
    <property type="entry name" value="Mal/L-sulfo/L-lacto_DH-like_sf"/>
</dbReference>
<evidence type="ECO:0000313" key="4">
    <source>
        <dbReference type="Proteomes" id="UP000064249"/>
    </source>
</evidence>
<dbReference type="SUPFAM" id="SSF89733">
    <property type="entry name" value="L-sulfolactate dehydrogenase-like"/>
    <property type="match status" value="1"/>
</dbReference>